<comment type="similarity">
    <text evidence="5">Belongs to the HrcA family.</text>
</comment>
<dbReference type="Proteomes" id="UP001595453">
    <property type="component" value="Unassembled WGS sequence"/>
</dbReference>
<dbReference type="SUPFAM" id="SSF46785">
    <property type="entry name" value="Winged helix' DNA-binding domain"/>
    <property type="match status" value="1"/>
</dbReference>
<dbReference type="Pfam" id="PF01628">
    <property type="entry name" value="HrcA"/>
    <property type="match status" value="1"/>
</dbReference>
<dbReference type="Gene3D" id="1.10.10.10">
    <property type="entry name" value="Winged helix-like DNA-binding domain superfamily/Winged helix DNA-binding domain"/>
    <property type="match status" value="1"/>
</dbReference>
<keyword evidence="4 5" id="KW-0804">Transcription</keyword>
<keyword evidence="2 5" id="KW-0805">Transcription regulation</keyword>
<feature type="domain" description="Heat-inducible transcription repressor HrcA C-terminal" evidence="6">
    <location>
        <begin position="100"/>
        <end position="295"/>
    </location>
</feature>
<evidence type="ECO:0000256" key="5">
    <source>
        <dbReference type="HAMAP-Rule" id="MF_00081"/>
    </source>
</evidence>
<organism evidence="7 8">
    <name type="scientific">Pseudoalteromonas fenneropenaei</name>
    <dbReference type="NCBI Taxonomy" id="1737459"/>
    <lineage>
        <taxon>Bacteria</taxon>
        <taxon>Pseudomonadati</taxon>
        <taxon>Pseudomonadota</taxon>
        <taxon>Gammaproteobacteria</taxon>
        <taxon>Alteromonadales</taxon>
        <taxon>Pseudoalteromonadaceae</taxon>
        <taxon>Pseudoalteromonas</taxon>
    </lineage>
</organism>
<accession>A0ABV7CPX3</accession>
<dbReference type="SUPFAM" id="SSF55781">
    <property type="entry name" value="GAF domain-like"/>
    <property type="match status" value="1"/>
</dbReference>
<comment type="function">
    <text evidence="5">Negative regulator of class I heat shock genes (grpE-dnaK-dnaJ and groELS operons). Prevents heat-shock induction of these operons.</text>
</comment>
<evidence type="ECO:0000256" key="3">
    <source>
        <dbReference type="ARBA" id="ARBA00023016"/>
    </source>
</evidence>
<keyword evidence="3 5" id="KW-0346">Stress response</keyword>
<proteinExistence type="inferred from homology"/>
<dbReference type="InterPro" id="IPR036390">
    <property type="entry name" value="WH_DNA-bd_sf"/>
</dbReference>
<dbReference type="InterPro" id="IPR036388">
    <property type="entry name" value="WH-like_DNA-bd_sf"/>
</dbReference>
<reference evidence="8" key="1">
    <citation type="journal article" date="2019" name="Int. J. Syst. Evol. Microbiol.">
        <title>The Global Catalogue of Microorganisms (GCM) 10K type strain sequencing project: providing services to taxonomists for standard genome sequencing and annotation.</title>
        <authorList>
            <consortium name="The Broad Institute Genomics Platform"/>
            <consortium name="The Broad Institute Genome Sequencing Center for Infectious Disease"/>
            <person name="Wu L."/>
            <person name="Ma J."/>
        </authorList>
    </citation>
    <scope>NUCLEOTIDE SEQUENCE [LARGE SCALE GENOMIC DNA]</scope>
    <source>
        <strain evidence="8">KCTC 42730</strain>
    </source>
</reference>
<keyword evidence="8" id="KW-1185">Reference proteome</keyword>
<dbReference type="InterPro" id="IPR021153">
    <property type="entry name" value="HrcA_C"/>
</dbReference>
<evidence type="ECO:0000313" key="8">
    <source>
        <dbReference type="Proteomes" id="UP001595453"/>
    </source>
</evidence>
<dbReference type="InterPro" id="IPR002571">
    <property type="entry name" value="HrcA"/>
</dbReference>
<keyword evidence="1 5" id="KW-0678">Repressor</keyword>
<evidence type="ECO:0000256" key="2">
    <source>
        <dbReference type="ARBA" id="ARBA00023015"/>
    </source>
</evidence>
<name>A0ABV7CPX3_9GAMM</name>
<evidence type="ECO:0000259" key="6">
    <source>
        <dbReference type="Pfam" id="PF01628"/>
    </source>
</evidence>
<dbReference type="RefSeq" id="WP_377128127.1">
    <property type="nucleotide sequence ID" value="NZ_JBHRSD010000043.1"/>
</dbReference>
<protein>
    <recommendedName>
        <fullName evidence="5">Heat-inducible transcription repressor HrcA</fullName>
    </recommendedName>
</protein>
<sequence length="314" mass="35181">MNISAKDQLVFSAVMNLYCDGEGLPVASSRLVKHTGMSVCSATIRNAMARLEKAGLLYSPHTSAGRVPTEAGFKYWFESYFALSELAQYWQPEQTQLVAFAHTLAQKYKVCCCVGLPQVSSQQVFRVEVLDFDGDSWLVLLIDRQGQSSNICIDKPNLQSDALRYQFATWLNTVFSQQNLVEGLHRMRAMANTAPAQCRDSLAQWTRQLAQQLGSDNSIVVGERHLYNQLAIETELNIGVALLNWVEDKLALKNGVSVLLPHDLPGEEFRDCLILSVPYFVNHEYQSRFCIIAPRSAQLEALITEFNVIGEIRG</sequence>
<dbReference type="EMBL" id="JBHRSD010000043">
    <property type="protein sequence ID" value="MFC3034576.1"/>
    <property type="molecule type" value="Genomic_DNA"/>
</dbReference>
<dbReference type="HAMAP" id="MF_00081">
    <property type="entry name" value="HrcA"/>
    <property type="match status" value="1"/>
</dbReference>
<evidence type="ECO:0000256" key="1">
    <source>
        <dbReference type="ARBA" id="ARBA00022491"/>
    </source>
</evidence>
<dbReference type="PANTHER" id="PTHR34824">
    <property type="entry name" value="HEAT-INDUCIBLE TRANSCRIPTION REPRESSOR HRCA"/>
    <property type="match status" value="1"/>
</dbReference>
<dbReference type="PIRSF" id="PIRSF005485">
    <property type="entry name" value="HrcA"/>
    <property type="match status" value="1"/>
</dbReference>
<gene>
    <name evidence="5" type="primary">hrcA</name>
    <name evidence="7" type="ORF">ACFOEE_18910</name>
</gene>
<dbReference type="PANTHER" id="PTHR34824:SF1">
    <property type="entry name" value="HEAT-INDUCIBLE TRANSCRIPTION REPRESSOR HRCA"/>
    <property type="match status" value="1"/>
</dbReference>
<comment type="caution">
    <text evidence="7">The sequence shown here is derived from an EMBL/GenBank/DDBJ whole genome shotgun (WGS) entry which is preliminary data.</text>
</comment>
<evidence type="ECO:0000313" key="7">
    <source>
        <dbReference type="EMBL" id="MFC3034576.1"/>
    </source>
</evidence>
<evidence type="ECO:0000256" key="4">
    <source>
        <dbReference type="ARBA" id="ARBA00023163"/>
    </source>
</evidence>